<feature type="transmembrane region" description="Helical" evidence="8">
    <location>
        <begin position="283"/>
        <end position="304"/>
    </location>
</feature>
<dbReference type="PROSITE" id="PS50850">
    <property type="entry name" value="MFS"/>
    <property type="match status" value="1"/>
</dbReference>
<evidence type="ECO:0000256" key="8">
    <source>
        <dbReference type="SAM" id="Phobius"/>
    </source>
</evidence>
<feature type="transmembrane region" description="Helical" evidence="8">
    <location>
        <begin position="125"/>
        <end position="145"/>
    </location>
</feature>
<evidence type="ECO:0000256" key="6">
    <source>
        <dbReference type="ARBA" id="ARBA00022989"/>
    </source>
</evidence>
<dbReference type="Proteomes" id="UP001178888">
    <property type="component" value="Unassembled WGS sequence"/>
</dbReference>
<keyword evidence="4" id="KW-1003">Cell membrane</keyword>
<evidence type="ECO:0000259" key="9">
    <source>
        <dbReference type="PROSITE" id="PS50850"/>
    </source>
</evidence>
<feature type="transmembrane region" description="Helical" evidence="8">
    <location>
        <begin position="182"/>
        <end position="203"/>
    </location>
</feature>
<feature type="transmembrane region" description="Helical" evidence="8">
    <location>
        <begin position="344"/>
        <end position="367"/>
    </location>
</feature>
<feature type="domain" description="Major facilitator superfamily (MFS) profile" evidence="9">
    <location>
        <begin position="30"/>
        <end position="482"/>
    </location>
</feature>
<dbReference type="InterPro" id="IPR020846">
    <property type="entry name" value="MFS_dom"/>
</dbReference>
<dbReference type="InterPro" id="IPR036259">
    <property type="entry name" value="MFS_trans_sf"/>
</dbReference>
<feature type="transmembrane region" description="Helical" evidence="8">
    <location>
        <begin position="453"/>
        <end position="477"/>
    </location>
</feature>
<feature type="transmembrane region" description="Helical" evidence="8">
    <location>
        <begin position="406"/>
        <end position="433"/>
    </location>
</feature>
<feature type="transmembrane region" description="Helical" evidence="8">
    <location>
        <begin position="215"/>
        <end position="234"/>
    </location>
</feature>
<dbReference type="GO" id="GO:0005886">
    <property type="term" value="C:plasma membrane"/>
    <property type="evidence" value="ECO:0007669"/>
    <property type="project" value="UniProtKB-SubCell"/>
</dbReference>
<feature type="transmembrane region" description="Helical" evidence="8">
    <location>
        <begin position="310"/>
        <end position="332"/>
    </location>
</feature>
<comment type="similarity">
    <text evidence="2">Belongs to the major facilitator superfamily. EmrB family.</text>
</comment>
<feature type="transmembrane region" description="Helical" evidence="8">
    <location>
        <begin position="30"/>
        <end position="53"/>
    </location>
</feature>
<protein>
    <submittedName>
        <fullName evidence="10">DHA2 family efflux MFS transporter permease subunit</fullName>
    </submittedName>
</protein>
<dbReference type="PANTHER" id="PTHR42718:SF9">
    <property type="entry name" value="MAJOR FACILITATOR SUPERFAMILY MULTIDRUG TRANSPORTER MFSC"/>
    <property type="match status" value="1"/>
</dbReference>
<keyword evidence="7 8" id="KW-0472">Membrane</keyword>
<feature type="transmembrane region" description="Helical" evidence="8">
    <location>
        <begin position="240"/>
        <end position="263"/>
    </location>
</feature>
<dbReference type="CDD" id="cd17503">
    <property type="entry name" value="MFS_LmrB_MDR_like"/>
    <property type="match status" value="1"/>
</dbReference>
<dbReference type="GO" id="GO:0022857">
    <property type="term" value="F:transmembrane transporter activity"/>
    <property type="evidence" value="ECO:0007669"/>
    <property type="project" value="InterPro"/>
</dbReference>
<keyword evidence="11" id="KW-1185">Reference proteome</keyword>
<evidence type="ECO:0000256" key="4">
    <source>
        <dbReference type="ARBA" id="ARBA00022475"/>
    </source>
</evidence>
<dbReference type="PANTHER" id="PTHR42718">
    <property type="entry name" value="MAJOR FACILITATOR SUPERFAMILY MULTIDRUG TRANSPORTER MFSC"/>
    <property type="match status" value="1"/>
</dbReference>
<dbReference type="PRINTS" id="PR01036">
    <property type="entry name" value="TCRTETB"/>
</dbReference>
<evidence type="ECO:0000256" key="3">
    <source>
        <dbReference type="ARBA" id="ARBA00022448"/>
    </source>
</evidence>
<evidence type="ECO:0000313" key="11">
    <source>
        <dbReference type="Proteomes" id="UP001178888"/>
    </source>
</evidence>
<dbReference type="NCBIfam" id="TIGR00711">
    <property type="entry name" value="efflux_EmrB"/>
    <property type="match status" value="1"/>
</dbReference>
<keyword evidence="3" id="KW-0813">Transport</keyword>
<dbReference type="AlphaFoldDB" id="A0AA90R676"/>
<dbReference type="Gene3D" id="1.20.1720.10">
    <property type="entry name" value="Multidrug resistance protein D"/>
    <property type="match status" value="1"/>
</dbReference>
<evidence type="ECO:0000313" key="10">
    <source>
        <dbReference type="EMBL" id="MDQ6596091.1"/>
    </source>
</evidence>
<comment type="caution">
    <text evidence="10">The sequence shown here is derived from an EMBL/GenBank/DDBJ whole genome shotgun (WGS) entry which is preliminary data.</text>
</comment>
<proteinExistence type="inferred from homology"/>
<keyword evidence="5 8" id="KW-0812">Transmembrane</keyword>
<dbReference type="EMBL" id="JAVGVR010000001">
    <property type="protein sequence ID" value="MDQ6596091.1"/>
    <property type="molecule type" value="Genomic_DNA"/>
</dbReference>
<dbReference type="Pfam" id="PF07690">
    <property type="entry name" value="MFS_1"/>
    <property type="match status" value="1"/>
</dbReference>
<evidence type="ECO:0000256" key="5">
    <source>
        <dbReference type="ARBA" id="ARBA00022692"/>
    </source>
</evidence>
<feature type="transmembrane region" description="Helical" evidence="8">
    <location>
        <begin position="100"/>
        <end position="119"/>
    </location>
</feature>
<feature type="transmembrane region" description="Helical" evidence="8">
    <location>
        <begin position="157"/>
        <end position="176"/>
    </location>
</feature>
<gene>
    <name evidence="10" type="ORF">RCG21_06730</name>
</gene>
<dbReference type="SUPFAM" id="SSF103473">
    <property type="entry name" value="MFS general substrate transporter"/>
    <property type="match status" value="1"/>
</dbReference>
<keyword evidence="6 8" id="KW-1133">Transmembrane helix</keyword>
<name>A0AA90R676_9BACI</name>
<dbReference type="InterPro" id="IPR011701">
    <property type="entry name" value="MFS"/>
</dbReference>
<feature type="transmembrane region" description="Helical" evidence="8">
    <location>
        <begin position="65"/>
        <end position="88"/>
    </location>
</feature>
<reference evidence="10" key="1">
    <citation type="submission" date="2023-08" db="EMBL/GenBank/DDBJ databases">
        <title>Nitrogen cycling bacteria in agricultural field soils.</title>
        <authorList>
            <person name="Jang J."/>
        </authorList>
    </citation>
    <scope>NUCLEOTIDE SEQUENCE</scope>
    <source>
        <strain evidence="10">PS3-36</strain>
    </source>
</reference>
<feature type="transmembrane region" description="Helical" evidence="8">
    <location>
        <begin position="373"/>
        <end position="394"/>
    </location>
</feature>
<organism evidence="10 11">
    <name type="scientific">Bacillus salipaludis</name>
    <dbReference type="NCBI Taxonomy" id="2547811"/>
    <lineage>
        <taxon>Bacteria</taxon>
        <taxon>Bacillati</taxon>
        <taxon>Bacillota</taxon>
        <taxon>Bacilli</taxon>
        <taxon>Bacillales</taxon>
        <taxon>Bacillaceae</taxon>
        <taxon>Bacillus</taxon>
    </lineage>
</organism>
<sequence>MNTQIKTESIEKHQIHKVLIPKQEIKTGPIMAALLVAGFVGLFSETALNIALGDLSQIFHVNATTIQWLATAYFLTLGILVPVTGILMQKFTTRQMFITAVTLFIIGTILAAAASVFSFLLLGRIIQAAGLAITLPLTQNVIFTISPPNKRGAAMGVMGLVMLAGPALGPTLAGLILDTLSWHWIFWVTVPFLLFSLIFGLVYLPNVNEIRKVSIDAISVILSTIGFGGIVYGVSVSGDLGWISSTVIGCIVIGFASLILFAIRQTKMETPMLNLKAFHYPQFVLGIVMSFITFFNMLSMLVILPMYMQMALLIAAFTTGLILLPGSLLNCISAPTIGRLFDKYGPKAIITPGTILVAIGYVFYTQFDLDKALWMVVITHIVMMLGIGAVLANVQTNTLNSLPRQYYPDGIALTQTIQQVAGAVGIAVMVSIFSAKENSYLVDIANESTQAAAAGSSLVFTISLVLAVLNAVLSLFIKKPNSLHAVI</sequence>
<evidence type="ECO:0000256" key="2">
    <source>
        <dbReference type="ARBA" id="ARBA00008537"/>
    </source>
</evidence>
<dbReference type="InterPro" id="IPR004638">
    <property type="entry name" value="EmrB-like"/>
</dbReference>
<accession>A0AA90R676</accession>
<evidence type="ECO:0000256" key="7">
    <source>
        <dbReference type="ARBA" id="ARBA00023136"/>
    </source>
</evidence>
<comment type="subcellular location">
    <subcellularLocation>
        <location evidence="1">Cell membrane</location>
        <topology evidence="1">Multi-pass membrane protein</topology>
    </subcellularLocation>
</comment>
<evidence type="ECO:0000256" key="1">
    <source>
        <dbReference type="ARBA" id="ARBA00004651"/>
    </source>
</evidence>
<dbReference type="Gene3D" id="1.20.1250.20">
    <property type="entry name" value="MFS general substrate transporter like domains"/>
    <property type="match status" value="1"/>
</dbReference>